<dbReference type="Gene3D" id="3.30.700.10">
    <property type="entry name" value="Glycoprotein, Type 4 Pilin"/>
    <property type="match status" value="1"/>
</dbReference>
<keyword evidence="1" id="KW-0812">Transmembrane</keyword>
<dbReference type="InterPro" id="IPR012902">
    <property type="entry name" value="N_methyl_site"/>
</dbReference>
<sequence>MNKEKNSLAFTLIELLVVISVIGLLASVILISLNSVRDKARYSRMLADMKQITQAGELDLDVRGSYAPDVGAGEATAFVGTYLSAWPKPPCPNWDYDWDNWLDGTPNQGMRITAVNWNGGSGNYRRKFYYCMTTSGTCYLGSGGSPYEIPIQDYSAKTVTCNEN</sequence>
<dbReference type="STRING" id="1817824.A2751_05460"/>
<dbReference type="AlphaFoldDB" id="A0A1F5NPR9"/>
<evidence type="ECO:0008006" key="4">
    <source>
        <dbReference type="Google" id="ProtNLM"/>
    </source>
</evidence>
<dbReference type="NCBIfam" id="TIGR02532">
    <property type="entry name" value="IV_pilin_GFxxxE"/>
    <property type="match status" value="1"/>
</dbReference>
<dbReference type="SUPFAM" id="SSF54523">
    <property type="entry name" value="Pili subunits"/>
    <property type="match status" value="1"/>
</dbReference>
<gene>
    <name evidence="2" type="ORF">A2751_05460</name>
</gene>
<evidence type="ECO:0000313" key="3">
    <source>
        <dbReference type="Proteomes" id="UP000176864"/>
    </source>
</evidence>
<accession>A0A1F5NPR9</accession>
<protein>
    <recommendedName>
        <fullName evidence="4">Type II secretion system protein GspG C-terminal domain-containing protein</fullName>
    </recommendedName>
</protein>
<feature type="transmembrane region" description="Helical" evidence="1">
    <location>
        <begin position="12"/>
        <end position="36"/>
    </location>
</feature>
<comment type="caution">
    <text evidence="2">The sequence shown here is derived from an EMBL/GenBank/DDBJ whole genome shotgun (WGS) entry which is preliminary data.</text>
</comment>
<organism evidence="2 3">
    <name type="scientific">Candidatus Doudnabacteria bacterium RIFCSPHIGHO2_01_FULL_46_14</name>
    <dbReference type="NCBI Taxonomy" id="1817824"/>
    <lineage>
        <taxon>Bacteria</taxon>
        <taxon>Candidatus Doudnaibacteriota</taxon>
    </lineage>
</organism>
<dbReference type="Pfam" id="PF07963">
    <property type="entry name" value="N_methyl"/>
    <property type="match status" value="1"/>
</dbReference>
<dbReference type="EMBL" id="MFEK01000004">
    <property type="protein sequence ID" value="OGE79370.1"/>
    <property type="molecule type" value="Genomic_DNA"/>
</dbReference>
<keyword evidence="1" id="KW-1133">Transmembrane helix</keyword>
<evidence type="ECO:0000313" key="2">
    <source>
        <dbReference type="EMBL" id="OGE79370.1"/>
    </source>
</evidence>
<dbReference type="Proteomes" id="UP000176864">
    <property type="component" value="Unassembled WGS sequence"/>
</dbReference>
<name>A0A1F5NPR9_9BACT</name>
<dbReference type="InterPro" id="IPR045584">
    <property type="entry name" value="Pilin-like"/>
</dbReference>
<reference evidence="2 3" key="1">
    <citation type="journal article" date="2016" name="Nat. Commun.">
        <title>Thousands of microbial genomes shed light on interconnected biogeochemical processes in an aquifer system.</title>
        <authorList>
            <person name="Anantharaman K."/>
            <person name="Brown C.T."/>
            <person name="Hug L.A."/>
            <person name="Sharon I."/>
            <person name="Castelle C.J."/>
            <person name="Probst A.J."/>
            <person name="Thomas B.C."/>
            <person name="Singh A."/>
            <person name="Wilkins M.J."/>
            <person name="Karaoz U."/>
            <person name="Brodie E.L."/>
            <person name="Williams K.H."/>
            <person name="Hubbard S.S."/>
            <person name="Banfield J.F."/>
        </authorList>
    </citation>
    <scope>NUCLEOTIDE SEQUENCE [LARGE SCALE GENOMIC DNA]</scope>
</reference>
<keyword evidence="1" id="KW-0472">Membrane</keyword>
<evidence type="ECO:0000256" key="1">
    <source>
        <dbReference type="SAM" id="Phobius"/>
    </source>
</evidence>
<proteinExistence type="predicted"/>